<evidence type="ECO:0000313" key="5">
    <source>
        <dbReference type="Proteomes" id="UP000663583"/>
    </source>
</evidence>
<sequence length="321" mass="33990">MTPADAHILVTGATGRHGATGAHVARRLLEEGCTVRVLARAHSDRTDALAMAGAEVVTGDLHDRRTLLPALADVGLAYFTYPVAAGVVSAAANYSAAVREAGHNIRTVVMSMAPAHPSHPSELGRAQWLAEEVMSWAGLETLVLRVAATFHENIPALHGDSIRKTGVLRNCFGDSPVGWISGSDAGELAVAALLHPDRFDGPVCYPAGSEAFNHIDIAQILTQELNRPITYQAISRDDWQQELLAVAQTDPHGVVNSAMAAHISNVGEAVAQRGAAPADPIALSRLIGRTPITLRDFVRRNRAAFETTDYAAVRSAGSLVT</sequence>
<dbReference type="Gene3D" id="3.40.50.720">
    <property type="entry name" value="NAD(P)-binding Rossmann-like Domain"/>
    <property type="match status" value="1"/>
</dbReference>
<reference evidence="2" key="2">
    <citation type="submission" date="2020-02" db="EMBL/GenBank/DDBJ databases">
        <authorList>
            <person name="Matsumoto Y."/>
            <person name="Kinjo T."/>
            <person name="Motooka D."/>
            <person name="Nabeya D."/>
            <person name="Jung N."/>
            <person name="Uechi K."/>
            <person name="Horii T."/>
            <person name="Iida T."/>
            <person name="Fujita J."/>
            <person name="Nakamura S."/>
        </authorList>
    </citation>
    <scope>NUCLEOTIDE SEQUENCE</scope>
    <source>
        <strain evidence="2">JCM 13573</strain>
    </source>
</reference>
<dbReference type="SUPFAM" id="SSF51735">
    <property type="entry name" value="NAD(P)-binding Rossmann-fold domains"/>
    <property type="match status" value="1"/>
</dbReference>
<dbReference type="PANTHER" id="PTHR43162:SF1">
    <property type="entry name" value="PRESTALK A DIFFERENTIATION PROTEIN A"/>
    <property type="match status" value="1"/>
</dbReference>
<dbReference type="Proteomes" id="UP000465306">
    <property type="component" value="Unassembled WGS sequence"/>
</dbReference>
<dbReference type="AlphaFoldDB" id="A0AAX1J384"/>
<evidence type="ECO:0000313" key="3">
    <source>
        <dbReference type="EMBL" id="QPI35943.1"/>
    </source>
</evidence>
<proteinExistence type="predicted"/>
<dbReference type="InterPro" id="IPR051604">
    <property type="entry name" value="Ergot_Alk_Oxidoreductase"/>
</dbReference>
<evidence type="ECO:0000313" key="2">
    <source>
        <dbReference type="EMBL" id="GFG68230.1"/>
    </source>
</evidence>
<reference evidence="2 4" key="1">
    <citation type="journal article" date="2019" name="Emerg. Microbes Infect.">
        <title>Comprehensive subspecies identification of 175 nontuberculous mycobacteria species based on 7547 genomic profiles.</title>
        <authorList>
            <person name="Matsumoto Y."/>
            <person name="Kinjo T."/>
            <person name="Motooka D."/>
            <person name="Nabeya D."/>
            <person name="Jung N."/>
            <person name="Uechi K."/>
            <person name="Horii T."/>
            <person name="Iida T."/>
            <person name="Fujita J."/>
            <person name="Nakamura S."/>
        </authorList>
    </citation>
    <scope>NUCLEOTIDE SEQUENCE [LARGE SCALE GENOMIC DNA]</scope>
    <source>
        <strain evidence="2 4">JCM 13573</strain>
    </source>
</reference>
<dbReference type="Gene3D" id="3.90.25.10">
    <property type="entry name" value="UDP-galactose 4-epimerase, domain 1"/>
    <property type="match status" value="1"/>
</dbReference>
<dbReference type="InterPro" id="IPR036291">
    <property type="entry name" value="NAD(P)-bd_dom_sf"/>
</dbReference>
<evidence type="ECO:0000259" key="1">
    <source>
        <dbReference type="Pfam" id="PF05368"/>
    </source>
</evidence>
<keyword evidence="4" id="KW-1185">Reference proteome</keyword>
<dbReference type="PANTHER" id="PTHR43162">
    <property type="match status" value="1"/>
</dbReference>
<dbReference type="Pfam" id="PF05368">
    <property type="entry name" value="NmrA"/>
    <property type="match status" value="1"/>
</dbReference>
<reference evidence="3" key="3">
    <citation type="submission" date="2020-11" db="EMBL/GenBank/DDBJ databases">
        <title>Intraspecies plasmid and genomic variation of Mycobacterium kubicae revealed by the complete genome sequences of two clinical isolates.</title>
        <authorList>
            <person name="Hendrix J.R."/>
            <person name="Epperson L.E."/>
            <person name="Honda J.R."/>
            <person name="Strong M."/>
        </authorList>
    </citation>
    <scope>NUCLEOTIDE SEQUENCE</scope>
    <source>
        <strain evidence="3">JCM 13573</strain>
    </source>
</reference>
<dbReference type="Proteomes" id="UP000663583">
    <property type="component" value="Chromosome"/>
</dbReference>
<evidence type="ECO:0000313" key="4">
    <source>
        <dbReference type="Proteomes" id="UP000465306"/>
    </source>
</evidence>
<name>A0AAX1J384_9MYCO</name>
<protein>
    <submittedName>
        <fullName evidence="3">NmrA family NAD(P)-binding protein</fullName>
    </submittedName>
    <submittedName>
        <fullName evidence="2">NmrA family transcriptional regulator</fullName>
    </submittedName>
</protein>
<dbReference type="EMBL" id="BLKU01000005">
    <property type="protein sequence ID" value="GFG68230.1"/>
    <property type="molecule type" value="Genomic_DNA"/>
</dbReference>
<dbReference type="KEGG" id="mku:I2456_15245"/>
<organism evidence="3 5">
    <name type="scientific">Mycobacterium kubicae</name>
    <dbReference type="NCBI Taxonomy" id="120959"/>
    <lineage>
        <taxon>Bacteria</taxon>
        <taxon>Bacillati</taxon>
        <taxon>Actinomycetota</taxon>
        <taxon>Actinomycetes</taxon>
        <taxon>Mycobacteriales</taxon>
        <taxon>Mycobacteriaceae</taxon>
        <taxon>Mycobacterium</taxon>
        <taxon>Mycobacterium simiae complex</taxon>
    </lineage>
</organism>
<gene>
    <name evidence="3" type="ORF">I2456_15245</name>
    <name evidence="2" type="ORF">MKUB_57200</name>
</gene>
<accession>A0AAX1J384</accession>
<feature type="domain" description="NmrA-like" evidence="1">
    <location>
        <begin position="6"/>
        <end position="241"/>
    </location>
</feature>
<dbReference type="EMBL" id="CP065047">
    <property type="protein sequence ID" value="QPI35943.1"/>
    <property type="molecule type" value="Genomic_DNA"/>
</dbReference>
<dbReference type="InterPro" id="IPR008030">
    <property type="entry name" value="NmrA-like"/>
</dbReference>
<dbReference type="RefSeq" id="WP_085075432.1">
    <property type="nucleotide sequence ID" value="NZ_BLKU01000005.1"/>
</dbReference>